<gene>
    <name evidence="1" type="ORF">V202x_17880</name>
</gene>
<keyword evidence="2" id="KW-1185">Reference proteome</keyword>
<dbReference type="SUPFAM" id="SSF53649">
    <property type="entry name" value="Alkaline phosphatase-like"/>
    <property type="match status" value="1"/>
</dbReference>
<dbReference type="Gene3D" id="3.30.1360.110">
    <property type="entry name" value="Domain 2, Phosphonoacetate Hydrolase"/>
    <property type="match status" value="1"/>
</dbReference>
<accession>A0A517WT45</accession>
<dbReference type="GO" id="GO:0016787">
    <property type="term" value="F:hydrolase activity"/>
    <property type="evidence" value="ECO:0007669"/>
    <property type="project" value="UniProtKB-ARBA"/>
</dbReference>
<dbReference type="InterPro" id="IPR002591">
    <property type="entry name" value="Phosphodiest/P_Trfase"/>
</dbReference>
<evidence type="ECO:0000313" key="1">
    <source>
        <dbReference type="EMBL" id="QDU08420.1"/>
    </source>
</evidence>
<dbReference type="OrthoDB" id="9771966at2"/>
<dbReference type="InterPro" id="IPR023116">
    <property type="entry name" value="Phosphonoacetate_hydro_insert"/>
</dbReference>
<name>A0A517WT45_9PLAN</name>
<sequence>MLKPLVVINVVGLTHEMLGDKTPNLMRLANLGFSRPMGTVLPAVTCSAQSTLLTGLMPREHGIVANGWYFHELAEVMFWKQSNKLVHGETVYEAAKQRDPAYTTAKLFWWYNMYAPVDWSVTPRPSYPADGRKVFDSYSQPESLKDELQSELGVFPLLKFWGPGADISSSSWIVDASIKVFQEKKPSLTLVYLPHLDYNLQRLGASDPAIDQDIRDIDREAGRLIEVAQNKGADVVVLSEYTITNVSKPVHINRILREHGWLQVRKEALGWETLDCGASNAFAVADHQIAHVYIQNSAQITEIKSALEKVDGIEMVLDQRQQAEFGIDHERSGELVVVAAPGSWFTYYFWLDDRVAPDYARTVDIHRKPGYDPVELFVDPQIRFPKLRIANRLAKKMLGFRYYMDLTSLDARLVKGSHGRLPSPGREEAESPVFICSSQSIERDEIPMTAVKNMLLELQFGN</sequence>
<organism evidence="1 2">
    <name type="scientific">Gimesia aquarii</name>
    <dbReference type="NCBI Taxonomy" id="2527964"/>
    <lineage>
        <taxon>Bacteria</taxon>
        <taxon>Pseudomonadati</taxon>
        <taxon>Planctomycetota</taxon>
        <taxon>Planctomycetia</taxon>
        <taxon>Planctomycetales</taxon>
        <taxon>Planctomycetaceae</taxon>
        <taxon>Gimesia</taxon>
    </lineage>
</organism>
<dbReference type="Pfam" id="PF01663">
    <property type="entry name" value="Phosphodiest"/>
    <property type="match status" value="1"/>
</dbReference>
<dbReference type="RefSeq" id="WP_145173055.1">
    <property type="nucleotide sequence ID" value="NZ_CP037422.1"/>
</dbReference>
<reference evidence="1 2" key="1">
    <citation type="submission" date="2019-03" db="EMBL/GenBank/DDBJ databases">
        <title>Deep-cultivation of Planctomycetes and their phenomic and genomic characterization uncovers novel biology.</title>
        <authorList>
            <person name="Wiegand S."/>
            <person name="Jogler M."/>
            <person name="Boedeker C."/>
            <person name="Pinto D."/>
            <person name="Vollmers J."/>
            <person name="Rivas-Marin E."/>
            <person name="Kohn T."/>
            <person name="Peeters S.H."/>
            <person name="Heuer A."/>
            <person name="Rast P."/>
            <person name="Oberbeckmann S."/>
            <person name="Bunk B."/>
            <person name="Jeske O."/>
            <person name="Meyerdierks A."/>
            <person name="Storesund J.E."/>
            <person name="Kallscheuer N."/>
            <person name="Luecker S."/>
            <person name="Lage O.M."/>
            <person name="Pohl T."/>
            <person name="Merkel B.J."/>
            <person name="Hornburger P."/>
            <person name="Mueller R.-W."/>
            <person name="Bruemmer F."/>
            <person name="Labrenz M."/>
            <person name="Spormann A.M."/>
            <person name="Op den Camp H."/>
            <person name="Overmann J."/>
            <person name="Amann R."/>
            <person name="Jetten M.S.M."/>
            <person name="Mascher T."/>
            <person name="Medema M.H."/>
            <person name="Devos D.P."/>
            <person name="Kaster A.-K."/>
            <person name="Ovreas L."/>
            <person name="Rohde M."/>
            <person name="Galperin M.Y."/>
            <person name="Jogler C."/>
        </authorList>
    </citation>
    <scope>NUCLEOTIDE SEQUENCE [LARGE SCALE GENOMIC DNA]</scope>
    <source>
        <strain evidence="1 2">V202</strain>
    </source>
</reference>
<dbReference type="Proteomes" id="UP000318384">
    <property type="component" value="Chromosome"/>
</dbReference>
<dbReference type="InterPro" id="IPR017850">
    <property type="entry name" value="Alkaline_phosphatase_core_sf"/>
</dbReference>
<proteinExistence type="predicted"/>
<dbReference type="PANTHER" id="PTHR10151">
    <property type="entry name" value="ECTONUCLEOTIDE PYROPHOSPHATASE/PHOSPHODIESTERASE"/>
    <property type="match status" value="1"/>
</dbReference>
<dbReference type="AlphaFoldDB" id="A0A517WT45"/>
<dbReference type="CDD" id="cd16018">
    <property type="entry name" value="Enpp"/>
    <property type="match status" value="1"/>
</dbReference>
<dbReference type="EMBL" id="CP037422">
    <property type="protein sequence ID" value="QDU08420.1"/>
    <property type="molecule type" value="Genomic_DNA"/>
</dbReference>
<protein>
    <submittedName>
        <fullName evidence="1">Type I phosphodiesterase / nucleotide pyrophosphatase</fullName>
    </submittedName>
</protein>
<dbReference type="PANTHER" id="PTHR10151:SF120">
    <property type="entry name" value="BIS(5'-ADENOSYL)-TRIPHOSPHATASE"/>
    <property type="match status" value="1"/>
</dbReference>
<dbReference type="Gene3D" id="3.40.720.10">
    <property type="entry name" value="Alkaline Phosphatase, subunit A"/>
    <property type="match status" value="1"/>
</dbReference>
<evidence type="ECO:0000313" key="2">
    <source>
        <dbReference type="Proteomes" id="UP000318384"/>
    </source>
</evidence>